<dbReference type="AlphaFoldDB" id="A0AAD7G8X1"/>
<dbReference type="PROSITE" id="PS50404">
    <property type="entry name" value="GST_NTER"/>
    <property type="match status" value="1"/>
</dbReference>
<protein>
    <recommendedName>
        <fullName evidence="1">GST N-terminal domain-containing protein</fullName>
    </recommendedName>
</protein>
<evidence type="ECO:0000313" key="3">
    <source>
        <dbReference type="Proteomes" id="UP001221757"/>
    </source>
</evidence>
<sequence>MTKTLYTFGNSVWSAVAELAAAELGYKDGEITIRIINVVEGENFAPAFLKLNSNGTIPTLESDGKVYTSTAEVVACLVKDAPVKVKTGTAIIETIHEDKYDPNFALFLARNNAELSAKGTALRGTFAALPATFLSNRQSALEKYAHSPDSDAAPYRTFYEGKLAENTGMLALFAGKAPADQEADYFAKSQAHFEAVKTAVFEVFPAFLPASGFIGGATPGEDDFHVGAWFTRIAAIFGATTAADGLAAFEAAYGVPVPAKVAAYWGAWAARPSWTKVYAARLH</sequence>
<proteinExistence type="predicted"/>
<feature type="domain" description="GST N-terminal" evidence="1">
    <location>
        <begin position="1"/>
        <end position="103"/>
    </location>
</feature>
<dbReference type="InterPro" id="IPR036249">
    <property type="entry name" value="Thioredoxin-like_sf"/>
</dbReference>
<accession>A0AAD7G8X1</accession>
<organism evidence="2 3">
    <name type="scientific">Mycena rosella</name>
    <name type="common">Pink bonnet</name>
    <name type="synonym">Agaricus rosellus</name>
    <dbReference type="NCBI Taxonomy" id="1033263"/>
    <lineage>
        <taxon>Eukaryota</taxon>
        <taxon>Fungi</taxon>
        <taxon>Dikarya</taxon>
        <taxon>Basidiomycota</taxon>
        <taxon>Agaricomycotina</taxon>
        <taxon>Agaricomycetes</taxon>
        <taxon>Agaricomycetidae</taxon>
        <taxon>Agaricales</taxon>
        <taxon>Marasmiineae</taxon>
        <taxon>Mycenaceae</taxon>
        <taxon>Mycena</taxon>
    </lineage>
</organism>
<dbReference type="Pfam" id="PF13417">
    <property type="entry name" value="GST_N_3"/>
    <property type="match status" value="1"/>
</dbReference>
<reference evidence="2" key="1">
    <citation type="submission" date="2023-03" db="EMBL/GenBank/DDBJ databases">
        <title>Massive genome expansion in bonnet fungi (Mycena s.s.) driven by repeated elements and novel gene families across ecological guilds.</title>
        <authorList>
            <consortium name="Lawrence Berkeley National Laboratory"/>
            <person name="Harder C.B."/>
            <person name="Miyauchi S."/>
            <person name="Viragh M."/>
            <person name="Kuo A."/>
            <person name="Thoen E."/>
            <person name="Andreopoulos B."/>
            <person name="Lu D."/>
            <person name="Skrede I."/>
            <person name="Drula E."/>
            <person name="Henrissat B."/>
            <person name="Morin E."/>
            <person name="Kohler A."/>
            <person name="Barry K."/>
            <person name="LaButti K."/>
            <person name="Morin E."/>
            <person name="Salamov A."/>
            <person name="Lipzen A."/>
            <person name="Mereny Z."/>
            <person name="Hegedus B."/>
            <person name="Baldrian P."/>
            <person name="Stursova M."/>
            <person name="Weitz H."/>
            <person name="Taylor A."/>
            <person name="Grigoriev I.V."/>
            <person name="Nagy L.G."/>
            <person name="Martin F."/>
            <person name="Kauserud H."/>
        </authorList>
    </citation>
    <scope>NUCLEOTIDE SEQUENCE</scope>
    <source>
        <strain evidence="2">CBHHK067</strain>
    </source>
</reference>
<dbReference type="Proteomes" id="UP001221757">
    <property type="component" value="Unassembled WGS sequence"/>
</dbReference>
<comment type="caution">
    <text evidence="2">The sequence shown here is derived from an EMBL/GenBank/DDBJ whole genome shotgun (WGS) entry which is preliminary data.</text>
</comment>
<name>A0AAD7G8X1_MYCRO</name>
<evidence type="ECO:0000313" key="2">
    <source>
        <dbReference type="EMBL" id="KAJ7667211.1"/>
    </source>
</evidence>
<dbReference type="SUPFAM" id="SSF52833">
    <property type="entry name" value="Thioredoxin-like"/>
    <property type="match status" value="1"/>
</dbReference>
<dbReference type="EMBL" id="JARKIE010000204">
    <property type="protein sequence ID" value="KAJ7667211.1"/>
    <property type="molecule type" value="Genomic_DNA"/>
</dbReference>
<dbReference type="Gene3D" id="3.40.30.10">
    <property type="entry name" value="Glutaredoxin"/>
    <property type="match status" value="1"/>
</dbReference>
<gene>
    <name evidence="2" type="ORF">B0H17DRAFT_990371</name>
</gene>
<keyword evidence="3" id="KW-1185">Reference proteome</keyword>
<dbReference type="InterPro" id="IPR004045">
    <property type="entry name" value="Glutathione_S-Trfase_N"/>
</dbReference>
<evidence type="ECO:0000259" key="1">
    <source>
        <dbReference type="PROSITE" id="PS50404"/>
    </source>
</evidence>